<keyword evidence="2" id="KW-0812">Transmembrane</keyword>
<keyword evidence="5" id="KW-1185">Reference proteome</keyword>
<organism evidence="4 5">
    <name type="scientific">Mycobacterium lehmannii</name>
    <dbReference type="NCBI Taxonomy" id="2048550"/>
    <lineage>
        <taxon>Bacteria</taxon>
        <taxon>Bacillati</taxon>
        <taxon>Actinomycetota</taxon>
        <taxon>Actinomycetes</taxon>
        <taxon>Mycobacteriales</taxon>
        <taxon>Mycobacteriaceae</taxon>
        <taxon>Mycobacterium</taxon>
    </lineage>
</organism>
<proteinExistence type="predicted"/>
<accession>A0A117JJQ4</accession>
<evidence type="ECO:0000259" key="3">
    <source>
        <dbReference type="Pfam" id="PF13828"/>
    </source>
</evidence>
<dbReference type="Pfam" id="PF13828">
    <property type="entry name" value="DUF4190"/>
    <property type="match status" value="1"/>
</dbReference>
<sequence length="134" mass="13844">MDYPTDAGLPPPLDTPPSPGYPPPYPASPPNPYQGYYPLGSYGYDPYRPIRPAGTNGMAIGALVCSLVGVFCCGVTCIVGVILGVMAMRETKRTGQDGFGIALAGTIIGGLAVAGFVVYILLYLSLLATGGLWA</sequence>
<feature type="region of interest" description="Disordered" evidence="1">
    <location>
        <begin position="1"/>
        <end position="29"/>
    </location>
</feature>
<evidence type="ECO:0000256" key="2">
    <source>
        <dbReference type="SAM" id="Phobius"/>
    </source>
</evidence>
<dbReference type="InterPro" id="IPR025241">
    <property type="entry name" value="DUF4190"/>
</dbReference>
<reference evidence="4 5" key="1">
    <citation type="submission" date="2016-01" db="EMBL/GenBank/DDBJ databases">
        <authorList>
            <consortium name="TB Trials Study Group"/>
            <person name="Sutton G."/>
            <person name="Brinkac L."/>
            <person name="Sanka R."/>
            <person name="Adams M."/>
            <person name="Lau E.L."/>
            <person name="Macaden R."/>
            <person name="Grewal H.M.S."/>
        </authorList>
    </citation>
    <scope>NUCLEOTIDE SEQUENCE [LARGE SCALE GENOMIC DNA]</scope>
    <source>
        <strain evidence="4 5">IS-1744</strain>
    </source>
</reference>
<dbReference type="AlphaFoldDB" id="A0A117JJQ4"/>
<evidence type="ECO:0000313" key="5">
    <source>
        <dbReference type="Proteomes" id="UP000053707"/>
    </source>
</evidence>
<name>A0A117JJQ4_9MYCO</name>
<feature type="domain" description="DUF4190" evidence="3">
    <location>
        <begin position="58"/>
        <end position="119"/>
    </location>
</feature>
<evidence type="ECO:0000256" key="1">
    <source>
        <dbReference type="SAM" id="MobiDB-lite"/>
    </source>
</evidence>
<protein>
    <recommendedName>
        <fullName evidence="3">DUF4190 domain-containing protein</fullName>
    </recommendedName>
</protein>
<dbReference type="Proteomes" id="UP000053707">
    <property type="component" value="Unassembled WGS sequence"/>
</dbReference>
<dbReference type="EMBL" id="LQIR01000022">
    <property type="protein sequence ID" value="KUI15154.1"/>
    <property type="molecule type" value="Genomic_DNA"/>
</dbReference>
<evidence type="ECO:0000313" key="4">
    <source>
        <dbReference type="EMBL" id="KUI15154.1"/>
    </source>
</evidence>
<gene>
    <name evidence="4" type="ORF">AU192_18990</name>
</gene>
<feature type="transmembrane region" description="Helical" evidence="2">
    <location>
        <begin position="58"/>
        <end position="87"/>
    </location>
</feature>
<feature type="transmembrane region" description="Helical" evidence="2">
    <location>
        <begin position="99"/>
        <end position="124"/>
    </location>
</feature>
<keyword evidence="2" id="KW-1133">Transmembrane helix</keyword>
<feature type="compositionally biased region" description="Pro residues" evidence="1">
    <location>
        <begin position="9"/>
        <end position="29"/>
    </location>
</feature>
<comment type="caution">
    <text evidence="4">The sequence shown here is derived from an EMBL/GenBank/DDBJ whole genome shotgun (WGS) entry which is preliminary data.</text>
</comment>
<keyword evidence="2" id="KW-0472">Membrane</keyword>